<keyword evidence="2" id="KW-1185">Reference proteome</keyword>
<reference evidence="1 2" key="1">
    <citation type="journal article" date="2019" name="Front. Microbiol.">
        <title>Ammonia Oxidation by the Arctic Terrestrial Thaumarchaeote Candidatus Nitrosocosmicus arcticus Is Stimulated by Increasing Temperatures.</title>
        <authorList>
            <person name="Alves R.J.E."/>
            <person name="Kerou M."/>
            <person name="Zappe A."/>
            <person name="Bittner R."/>
            <person name="Abby S.S."/>
            <person name="Schmidt H.A."/>
            <person name="Pfeifer K."/>
            <person name="Schleper C."/>
        </authorList>
    </citation>
    <scope>NUCLEOTIDE SEQUENCE [LARGE SCALE GENOMIC DNA]</scope>
    <source>
        <strain evidence="1 2">Kfb</strain>
    </source>
</reference>
<proteinExistence type="predicted"/>
<protein>
    <submittedName>
        <fullName evidence="1">Uncharacterized protein</fullName>
    </submittedName>
</protein>
<gene>
    <name evidence="1" type="ORF">NARC_80105</name>
</gene>
<organism evidence="1 2">
    <name type="scientific">Candidatus Nitrosocosmicus arcticus</name>
    <dbReference type="NCBI Taxonomy" id="2035267"/>
    <lineage>
        <taxon>Archaea</taxon>
        <taxon>Nitrososphaerota</taxon>
        <taxon>Nitrososphaeria</taxon>
        <taxon>Nitrososphaerales</taxon>
        <taxon>Nitrososphaeraceae</taxon>
        <taxon>Candidatus Nitrosocosmicus</taxon>
    </lineage>
</organism>
<evidence type="ECO:0000313" key="2">
    <source>
        <dbReference type="Proteomes" id="UP000315289"/>
    </source>
</evidence>
<comment type="caution">
    <text evidence="1">The sequence shown here is derived from an EMBL/GenBank/DDBJ whole genome shotgun (WGS) entry which is preliminary data.</text>
</comment>
<dbReference type="Proteomes" id="UP000315289">
    <property type="component" value="Unassembled WGS sequence"/>
</dbReference>
<accession>A0A557SUU8</accession>
<evidence type="ECO:0000313" key="1">
    <source>
        <dbReference type="EMBL" id="TVP40377.1"/>
    </source>
</evidence>
<name>A0A557SUU8_9ARCH</name>
<sequence>MIAKVLSPFQDSLLIMKLPNTIINNVQSYANILMNSIFARY</sequence>
<dbReference type="AlphaFoldDB" id="A0A557SUU8"/>
<dbReference type="EMBL" id="VOAH01000008">
    <property type="protein sequence ID" value="TVP40377.1"/>
    <property type="molecule type" value="Genomic_DNA"/>
</dbReference>